<gene>
    <name evidence="1" type="ORF">Pfra01_000823000</name>
</gene>
<dbReference type="AlphaFoldDB" id="A0A9W6X811"/>
<accession>A0A9W6X811</accession>
<proteinExistence type="predicted"/>
<sequence length="87" mass="9652">MNNQVLARELLRSRPRELQELQAKMEMMSELLGNLQYAHDELQLLLQRETEATNELTAAVGGGPTSSGFASSPCVLLERVVRVLNGK</sequence>
<evidence type="ECO:0000313" key="2">
    <source>
        <dbReference type="Proteomes" id="UP001165121"/>
    </source>
</evidence>
<dbReference type="OrthoDB" id="120605at2759"/>
<evidence type="ECO:0000313" key="1">
    <source>
        <dbReference type="EMBL" id="GMF33325.1"/>
    </source>
</evidence>
<reference evidence="1" key="1">
    <citation type="submission" date="2023-04" db="EMBL/GenBank/DDBJ databases">
        <title>Phytophthora fragariaefolia NBRC 109709.</title>
        <authorList>
            <person name="Ichikawa N."/>
            <person name="Sato H."/>
            <person name="Tonouchi N."/>
        </authorList>
    </citation>
    <scope>NUCLEOTIDE SEQUENCE</scope>
    <source>
        <strain evidence="1">NBRC 109709</strain>
    </source>
</reference>
<name>A0A9W6X811_9STRA</name>
<dbReference type="Proteomes" id="UP001165121">
    <property type="component" value="Unassembled WGS sequence"/>
</dbReference>
<protein>
    <submittedName>
        <fullName evidence="1">Unnamed protein product</fullName>
    </submittedName>
</protein>
<keyword evidence="2" id="KW-1185">Reference proteome</keyword>
<dbReference type="EMBL" id="BSXT01000734">
    <property type="protein sequence ID" value="GMF33325.1"/>
    <property type="molecule type" value="Genomic_DNA"/>
</dbReference>
<comment type="caution">
    <text evidence="1">The sequence shown here is derived from an EMBL/GenBank/DDBJ whole genome shotgun (WGS) entry which is preliminary data.</text>
</comment>
<organism evidence="1 2">
    <name type="scientific">Phytophthora fragariaefolia</name>
    <dbReference type="NCBI Taxonomy" id="1490495"/>
    <lineage>
        <taxon>Eukaryota</taxon>
        <taxon>Sar</taxon>
        <taxon>Stramenopiles</taxon>
        <taxon>Oomycota</taxon>
        <taxon>Peronosporomycetes</taxon>
        <taxon>Peronosporales</taxon>
        <taxon>Peronosporaceae</taxon>
        <taxon>Phytophthora</taxon>
    </lineage>
</organism>